<evidence type="ECO:0000313" key="9">
    <source>
        <dbReference type="Proteomes" id="UP001564626"/>
    </source>
</evidence>
<keyword evidence="5" id="KW-0720">Serine protease</keyword>
<dbReference type="RefSeq" id="WP_345361934.1">
    <property type="nucleotide sequence ID" value="NZ_BAABII010000006.1"/>
</dbReference>
<sequence length="308" mass="32746">MSPRERTRPPRLRAGDVVAVVAPAGPVPAGLLDTGLAQLRSWGLEVRLGEHLRRTELGYLAGTDAERASDLRRAWCDPEVRAVFCARGGYGSMRVLDLLDWDELAGAAPKAFVGSSDITALHELVGDRLGLVTVFGPMVATKAFAEDEPAREHLRRTLFDPASVTALSGDATGSLVPGRARGTTWGGNLSLLAGTLGAPRTPLPPDGALALLEDITEDPYQLDRFLTQLLRAGWFDRVAGIALGSWVECGPPEQVRATMTDRLGGLGVPVLWELGFGHCPAALTVPLGAVAELDTEGRRLVVQRPALA</sequence>
<evidence type="ECO:0000256" key="1">
    <source>
        <dbReference type="ARBA" id="ARBA00010233"/>
    </source>
</evidence>
<evidence type="ECO:0000256" key="2">
    <source>
        <dbReference type="ARBA" id="ARBA00022645"/>
    </source>
</evidence>
<dbReference type="InterPro" id="IPR027461">
    <property type="entry name" value="Carboxypeptidase_A_C_sf"/>
</dbReference>
<evidence type="ECO:0000313" key="8">
    <source>
        <dbReference type="EMBL" id="MEY8038670.1"/>
    </source>
</evidence>
<evidence type="ECO:0000259" key="6">
    <source>
        <dbReference type="Pfam" id="PF02016"/>
    </source>
</evidence>
<evidence type="ECO:0000259" key="7">
    <source>
        <dbReference type="Pfam" id="PF17676"/>
    </source>
</evidence>
<dbReference type="InterPro" id="IPR040449">
    <property type="entry name" value="Peptidase_S66_N"/>
</dbReference>
<keyword evidence="9" id="KW-1185">Reference proteome</keyword>
<organism evidence="8 9">
    <name type="scientific">Saccharopolyspora cebuensis</name>
    <dbReference type="NCBI Taxonomy" id="418759"/>
    <lineage>
        <taxon>Bacteria</taxon>
        <taxon>Bacillati</taxon>
        <taxon>Actinomycetota</taxon>
        <taxon>Actinomycetes</taxon>
        <taxon>Pseudonocardiales</taxon>
        <taxon>Pseudonocardiaceae</taxon>
        <taxon>Saccharopolyspora</taxon>
    </lineage>
</organism>
<reference evidence="8 9" key="1">
    <citation type="submission" date="2024-08" db="EMBL/GenBank/DDBJ databases">
        <title>Genome mining of Saccharopolyspora cebuensis PGLac3 from Nigerian medicinal plant.</title>
        <authorList>
            <person name="Ezeobiora C.E."/>
            <person name="Igbokwe N.H."/>
            <person name="Amin D.H."/>
            <person name="Mendie U.E."/>
        </authorList>
    </citation>
    <scope>NUCLEOTIDE SEQUENCE [LARGE SCALE GENOMIC DNA]</scope>
    <source>
        <strain evidence="8 9">PGLac3</strain>
    </source>
</reference>
<evidence type="ECO:0000256" key="4">
    <source>
        <dbReference type="ARBA" id="ARBA00022801"/>
    </source>
</evidence>
<dbReference type="InterPro" id="IPR003507">
    <property type="entry name" value="S66_fam"/>
</dbReference>
<dbReference type="CDD" id="cd07025">
    <property type="entry name" value="Peptidase_S66"/>
    <property type="match status" value="1"/>
</dbReference>
<dbReference type="Proteomes" id="UP001564626">
    <property type="component" value="Unassembled WGS sequence"/>
</dbReference>
<comment type="similarity">
    <text evidence="1">Belongs to the peptidase S66 family.</text>
</comment>
<comment type="caution">
    <text evidence="8">The sequence shown here is derived from an EMBL/GenBank/DDBJ whole genome shotgun (WGS) entry which is preliminary data.</text>
</comment>
<dbReference type="Pfam" id="PF02016">
    <property type="entry name" value="Peptidase_S66"/>
    <property type="match status" value="1"/>
</dbReference>
<keyword evidence="4" id="KW-0378">Hydrolase</keyword>
<feature type="domain" description="LD-carboxypeptidase N-terminal" evidence="6">
    <location>
        <begin position="18"/>
        <end position="136"/>
    </location>
</feature>
<dbReference type="PANTHER" id="PTHR30237:SF2">
    <property type="entry name" value="MUREIN TETRAPEPTIDE CARBOXYPEPTIDASE"/>
    <property type="match status" value="1"/>
</dbReference>
<dbReference type="SUPFAM" id="SSF141986">
    <property type="entry name" value="LD-carboxypeptidase A C-terminal domain-like"/>
    <property type="match status" value="1"/>
</dbReference>
<evidence type="ECO:0000256" key="5">
    <source>
        <dbReference type="ARBA" id="ARBA00022825"/>
    </source>
</evidence>
<dbReference type="Gene3D" id="3.40.50.10740">
    <property type="entry name" value="Class I glutamine amidotransferase-like"/>
    <property type="match status" value="1"/>
</dbReference>
<dbReference type="PANTHER" id="PTHR30237">
    <property type="entry name" value="MURAMOYLTETRAPEPTIDE CARBOXYPEPTIDASE"/>
    <property type="match status" value="1"/>
</dbReference>
<accession>A0ABV4CC37</accession>
<keyword evidence="2" id="KW-0121">Carboxypeptidase</keyword>
<dbReference type="Gene3D" id="3.50.30.60">
    <property type="entry name" value="LD-carboxypeptidase A C-terminal domain-like"/>
    <property type="match status" value="1"/>
</dbReference>
<dbReference type="EMBL" id="JBGEHV010000005">
    <property type="protein sequence ID" value="MEY8038670.1"/>
    <property type="molecule type" value="Genomic_DNA"/>
</dbReference>
<dbReference type="InterPro" id="IPR027478">
    <property type="entry name" value="LdcA_N"/>
</dbReference>
<feature type="domain" description="LD-carboxypeptidase C-terminal" evidence="7">
    <location>
        <begin position="181"/>
        <end position="293"/>
    </location>
</feature>
<evidence type="ECO:0000256" key="3">
    <source>
        <dbReference type="ARBA" id="ARBA00022670"/>
    </source>
</evidence>
<dbReference type="PIRSF" id="PIRSF028757">
    <property type="entry name" value="LD-carboxypeptidase"/>
    <property type="match status" value="1"/>
</dbReference>
<dbReference type="SUPFAM" id="SSF52317">
    <property type="entry name" value="Class I glutamine amidotransferase-like"/>
    <property type="match status" value="1"/>
</dbReference>
<dbReference type="InterPro" id="IPR040921">
    <property type="entry name" value="Peptidase_S66C"/>
</dbReference>
<keyword evidence="3" id="KW-0645">Protease</keyword>
<dbReference type="Pfam" id="PF17676">
    <property type="entry name" value="Peptidase_S66C"/>
    <property type="match status" value="1"/>
</dbReference>
<proteinExistence type="inferred from homology"/>
<gene>
    <name evidence="8" type="ORF">AB8O55_04615</name>
</gene>
<name>A0ABV4CC37_9PSEU</name>
<protein>
    <submittedName>
        <fullName evidence="8">LD-carboxypeptidase</fullName>
    </submittedName>
</protein>
<dbReference type="InterPro" id="IPR029062">
    <property type="entry name" value="Class_I_gatase-like"/>
</dbReference>